<gene>
    <name evidence="1" type="ORF">IUJ34_19860</name>
</gene>
<name>A0A7S9E0Q0_KLEPN</name>
<accession>A0A7S9E0Q0</accession>
<evidence type="ECO:0000313" key="1">
    <source>
        <dbReference type="EMBL" id="QPG07434.1"/>
    </source>
</evidence>
<reference evidence="1 2" key="1">
    <citation type="submission" date="2020-11" db="EMBL/GenBank/DDBJ databases">
        <title>Whole Genome sequence of MDR strain of Klebsiella pneumoniae K219 isolated from sputum.</title>
        <authorList>
            <person name="Aditi B.P."/>
            <person name="Mahalakshmi K."/>
            <person name="Naveen Kumar V."/>
        </authorList>
    </citation>
    <scope>NUCLEOTIDE SEQUENCE [LARGE SCALE GENOMIC DNA]</scope>
    <source>
        <strain evidence="1 2">K219</strain>
    </source>
</reference>
<sequence>MTKEEKVMGLLKIAVQTHTAYQTAAMTSSKGYTRSQDPMGDIEQLFDKFEELFNKKSLSESGRD</sequence>
<dbReference type="Proteomes" id="UP000594592">
    <property type="component" value="Chromosome"/>
</dbReference>
<dbReference type="EMBL" id="CP064820">
    <property type="protein sequence ID" value="QPG07434.1"/>
    <property type="molecule type" value="Genomic_DNA"/>
</dbReference>
<evidence type="ECO:0000313" key="2">
    <source>
        <dbReference type="Proteomes" id="UP000594592"/>
    </source>
</evidence>
<dbReference type="AlphaFoldDB" id="A0A7S9E0Q0"/>
<organism evidence="1 2">
    <name type="scientific">Klebsiella pneumoniae subsp. pneumoniae</name>
    <dbReference type="NCBI Taxonomy" id="72407"/>
    <lineage>
        <taxon>Bacteria</taxon>
        <taxon>Pseudomonadati</taxon>
        <taxon>Pseudomonadota</taxon>
        <taxon>Gammaproteobacteria</taxon>
        <taxon>Enterobacterales</taxon>
        <taxon>Enterobacteriaceae</taxon>
        <taxon>Klebsiella/Raoultella group</taxon>
        <taxon>Klebsiella</taxon>
        <taxon>Klebsiella pneumoniae complex</taxon>
    </lineage>
</organism>
<proteinExistence type="predicted"/>
<protein>
    <submittedName>
        <fullName evidence="1">Uncharacterized protein</fullName>
    </submittedName>
</protein>